<dbReference type="Gene3D" id="1.10.287.470">
    <property type="entry name" value="Helix hairpin bin"/>
    <property type="match status" value="1"/>
</dbReference>
<dbReference type="Gene3D" id="2.40.50.100">
    <property type="match status" value="1"/>
</dbReference>
<dbReference type="Gene3D" id="2.40.420.20">
    <property type="match status" value="1"/>
</dbReference>
<evidence type="ECO:0000313" key="6">
    <source>
        <dbReference type="EMBL" id="RNB58710.1"/>
    </source>
</evidence>
<dbReference type="Pfam" id="PF25881">
    <property type="entry name" value="HH_YBHG"/>
    <property type="match status" value="1"/>
</dbReference>
<dbReference type="Gene3D" id="2.40.30.170">
    <property type="match status" value="1"/>
</dbReference>
<dbReference type="SUPFAM" id="SSF111369">
    <property type="entry name" value="HlyD-like secretion proteins"/>
    <property type="match status" value="2"/>
</dbReference>
<organism evidence="6 7">
    <name type="scientific">Brevibacillus gelatini</name>
    <dbReference type="NCBI Taxonomy" id="1655277"/>
    <lineage>
        <taxon>Bacteria</taxon>
        <taxon>Bacillati</taxon>
        <taxon>Bacillota</taxon>
        <taxon>Bacilli</taxon>
        <taxon>Bacillales</taxon>
        <taxon>Paenibacillaceae</taxon>
        <taxon>Brevibacillus</taxon>
    </lineage>
</organism>
<dbReference type="OrthoDB" id="2475666at2"/>
<proteinExistence type="inferred from homology"/>
<dbReference type="Proteomes" id="UP000268829">
    <property type="component" value="Unassembled WGS sequence"/>
</dbReference>
<comment type="similarity">
    <text evidence="1">Belongs to the membrane fusion protein (MFP) (TC 8.A.1) family.</text>
</comment>
<feature type="coiled-coil region" evidence="2">
    <location>
        <begin position="128"/>
        <end position="226"/>
    </location>
</feature>
<evidence type="ECO:0000259" key="4">
    <source>
        <dbReference type="Pfam" id="PF25881"/>
    </source>
</evidence>
<dbReference type="EMBL" id="RHHS01000017">
    <property type="protein sequence ID" value="RNB58710.1"/>
    <property type="molecule type" value="Genomic_DNA"/>
</dbReference>
<name>A0A3M8B5V8_9BACL</name>
<keyword evidence="2" id="KW-0175">Coiled coil</keyword>
<keyword evidence="7" id="KW-1185">Reference proteome</keyword>
<keyword evidence="3" id="KW-0732">Signal</keyword>
<feature type="domain" description="CusB-like beta-barrel" evidence="5">
    <location>
        <begin position="268"/>
        <end position="330"/>
    </location>
</feature>
<gene>
    <name evidence="6" type="ORF">EDM57_08305</name>
</gene>
<sequence>MRKRASIIMASLLLVAAGCGGPAAEPPAQVEAKAKVVEVVKVQKAAQPVMLQVTGMVEAKRDAELPFGTGGTISAIQVTKGMKIAQGQLLATLDSRYYQKEVEAAASQVEEATARKTKALKGATAEAIEQQRLQVQSAESRLEKAKQDLAAGEKLFAGGAISQTEINDLRRALTQAEISARDAQLSLAELQRGAQPEDIAMANASIKAAAGQVERAKKSLDDAKIQAPFAGTVVEVYKQAGEQASPGEKIIHLVDLTEVKVTLDVTSDLISQFQEKTKVQAVSDDGKKSQGTISFVSPVVNKETGKYRVEVTIPNADGYWRGGMAATIEVPRKVNGFLVPLESVGVSSAQHYVMAVENGLIVKKEVKTGQMVGDQIEILSGVKEGDQLLRSGITFYVEGQKVEAKGE</sequence>
<reference evidence="6 7" key="1">
    <citation type="submission" date="2018-10" db="EMBL/GenBank/DDBJ databases">
        <title>Phylogenomics of Brevibacillus.</title>
        <authorList>
            <person name="Dunlap C."/>
        </authorList>
    </citation>
    <scope>NUCLEOTIDE SEQUENCE [LARGE SCALE GENOMIC DNA]</scope>
    <source>
        <strain evidence="6 7">DSM 100115</strain>
    </source>
</reference>
<dbReference type="AlphaFoldDB" id="A0A3M8B5V8"/>
<evidence type="ECO:0000256" key="3">
    <source>
        <dbReference type="SAM" id="SignalP"/>
    </source>
</evidence>
<protein>
    <submittedName>
        <fullName evidence="6">Efflux RND transporter periplasmic adaptor subunit</fullName>
    </submittedName>
</protein>
<feature type="domain" description="YbhG-like alpha-helical hairpin" evidence="4">
    <location>
        <begin position="93"/>
        <end position="222"/>
    </location>
</feature>
<dbReference type="PANTHER" id="PTHR30469">
    <property type="entry name" value="MULTIDRUG RESISTANCE PROTEIN MDTA"/>
    <property type="match status" value="1"/>
</dbReference>
<evidence type="ECO:0000256" key="1">
    <source>
        <dbReference type="ARBA" id="ARBA00009477"/>
    </source>
</evidence>
<dbReference type="InterPro" id="IPR059052">
    <property type="entry name" value="HH_YbhG-like"/>
</dbReference>
<evidence type="ECO:0000256" key="2">
    <source>
        <dbReference type="SAM" id="Coils"/>
    </source>
</evidence>
<evidence type="ECO:0000313" key="7">
    <source>
        <dbReference type="Proteomes" id="UP000268829"/>
    </source>
</evidence>
<dbReference type="PROSITE" id="PS51257">
    <property type="entry name" value="PROKAR_LIPOPROTEIN"/>
    <property type="match status" value="1"/>
</dbReference>
<dbReference type="InterPro" id="IPR006143">
    <property type="entry name" value="RND_pump_MFP"/>
</dbReference>
<comment type="caution">
    <text evidence="6">The sequence shown here is derived from an EMBL/GenBank/DDBJ whole genome shotgun (WGS) entry which is preliminary data.</text>
</comment>
<feature type="signal peptide" evidence="3">
    <location>
        <begin position="1"/>
        <end position="23"/>
    </location>
</feature>
<dbReference type="RefSeq" id="WP_122904284.1">
    <property type="nucleotide sequence ID" value="NZ_RHHS01000017.1"/>
</dbReference>
<dbReference type="NCBIfam" id="TIGR01730">
    <property type="entry name" value="RND_mfp"/>
    <property type="match status" value="1"/>
</dbReference>
<dbReference type="Pfam" id="PF25954">
    <property type="entry name" value="Beta-barrel_RND_2"/>
    <property type="match status" value="1"/>
</dbReference>
<feature type="chain" id="PRO_5018152369" evidence="3">
    <location>
        <begin position="24"/>
        <end position="407"/>
    </location>
</feature>
<dbReference type="InterPro" id="IPR058792">
    <property type="entry name" value="Beta-barrel_RND_2"/>
</dbReference>
<dbReference type="GO" id="GO:0015562">
    <property type="term" value="F:efflux transmembrane transporter activity"/>
    <property type="evidence" value="ECO:0007669"/>
    <property type="project" value="TreeGrafter"/>
</dbReference>
<evidence type="ECO:0000259" key="5">
    <source>
        <dbReference type="Pfam" id="PF25954"/>
    </source>
</evidence>
<dbReference type="GO" id="GO:1990281">
    <property type="term" value="C:efflux pump complex"/>
    <property type="evidence" value="ECO:0007669"/>
    <property type="project" value="TreeGrafter"/>
</dbReference>
<accession>A0A3M8B5V8</accession>